<keyword evidence="5" id="KW-0808">Transferase</keyword>
<evidence type="ECO:0000256" key="9">
    <source>
        <dbReference type="ARBA" id="ARBA00022840"/>
    </source>
</evidence>
<evidence type="ECO:0000256" key="3">
    <source>
        <dbReference type="ARBA" id="ARBA00012438"/>
    </source>
</evidence>
<keyword evidence="6 13" id="KW-0812">Transmembrane</keyword>
<dbReference type="PANTHER" id="PTHR45453:SF2">
    <property type="entry name" value="HISTIDINE KINASE"/>
    <property type="match status" value="1"/>
</dbReference>
<dbReference type="EMBL" id="JACSPZ010000004">
    <property type="protein sequence ID" value="MBD8037051.1"/>
    <property type="molecule type" value="Genomic_DNA"/>
</dbReference>
<keyword evidence="8 15" id="KW-0418">Kinase</keyword>
<evidence type="ECO:0000256" key="12">
    <source>
        <dbReference type="ARBA" id="ARBA00023136"/>
    </source>
</evidence>
<keyword evidence="9" id="KW-0067">ATP-binding</keyword>
<proteinExistence type="predicted"/>
<dbReference type="InterPro" id="IPR003661">
    <property type="entry name" value="HisK_dim/P_dom"/>
</dbReference>
<dbReference type="RefSeq" id="WP_191700089.1">
    <property type="nucleotide sequence ID" value="NZ_JACSPZ010000004.1"/>
</dbReference>
<dbReference type="InterPro" id="IPR005467">
    <property type="entry name" value="His_kinase_dom"/>
</dbReference>
<evidence type="ECO:0000256" key="6">
    <source>
        <dbReference type="ARBA" id="ARBA00022692"/>
    </source>
</evidence>
<dbReference type="InterPro" id="IPR050351">
    <property type="entry name" value="BphY/WalK/GraS-like"/>
</dbReference>
<evidence type="ECO:0000256" key="10">
    <source>
        <dbReference type="ARBA" id="ARBA00022989"/>
    </source>
</evidence>
<feature type="transmembrane region" description="Helical" evidence="13">
    <location>
        <begin position="36"/>
        <end position="58"/>
    </location>
</feature>
<feature type="transmembrane region" description="Helical" evidence="13">
    <location>
        <begin position="12"/>
        <end position="30"/>
    </location>
</feature>
<dbReference type="EC" id="2.7.13.3" evidence="3"/>
<dbReference type="SUPFAM" id="SSF55874">
    <property type="entry name" value="ATPase domain of HSP90 chaperone/DNA topoisomerase II/histidine kinase"/>
    <property type="match status" value="1"/>
</dbReference>
<dbReference type="SUPFAM" id="SSF47384">
    <property type="entry name" value="Homodimeric domain of signal transducing histidine kinase"/>
    <property type="match status" value="1"/>
</dbReference>
<dbReference type="PANTHER" id="PTHR45453">
    <property type="entry name" value="PHOSPHATE REGULON SENSOR PROTEIN PHOR"/>
    <property type="match status" value="1"/>
</dbReference>
<evidence type="ECO:0000256" key="4">
    <source>
        <dbReference type="ARBA" id="ARBA00022475"/>
    </source>
</evidence>
<evidence type="ECO:0000259" key="14">
    <source>
        <dbReference type="PROSITE" id="PS50109"/>
    </source>
</evidence>
<keyword evidence="16" id="KW-1185">Reference proteome</keyword>
<name>A0ABR8XYN2_9BACL</name>
<evidence type="ECO:0000256" key="1">
    <source>
        <dbReference type="ARBA" id="ARBA00000085"/>
    </source>
</evidence>
<dbReference type="CDD" id="cd00082">
    <property type="entry name" value="HisKA"/>
    <property type="match status" value="1"/>
</dbReference>
<comment type="caution">
    <text evidence="15">The sequence shown here is derived from an EMBL/GenBank/DDBJ whole genome shotgun (WGS) entry which is preliminary data.</text>
</comment>
<accession>A0ABR8XYN2</accession>
<dbReference type="GO" id="GO:0016301">
    <property type="term" value="F:kinase activity"/>
    <property type="evidence" value="ECO:0007669"/>
    <property type="project" value="UniProtKB-KW"/>
</dbReference>
<dbReference type="PROSITE" id="PS50109">
    <property type="entry name" value="HIS_KIN"/>
    <property type="match status" value="1"/>
</dbReference>
<organism evidence="15 16">
    <name type="scientific">Solibacillus faecavium</name>
    <dbReference type="NCBI Taxonomy" id="2762221"/>
    <lineage>
        <taxon>Bacteria</taxon>
        <taxon>Bacillati</taxon>
        <taxon>Bacillota</taxon>
        <taxon>Bacilli</taxon>
        <taxon>Bacillales</taxon>
        <taxon>Caryophanaceae</taxon>
        <taxon>Solibacillus</taxon>
    </lineage>
</organism>
<comment type="catalytic activity">
    <reaction evidence="1">
        <text>ATP + protein L-histidine = ADP + protein N-phospho-L-histidine.</text>
        <dbReference type="EC" id="2.7.13.3"/>
    </reaction>
</comment>
<keyword evidence="11" id="KW-0902">Two-component regulatory system</keyword>
<dbReference type="Proteomes" id="UP000619101">
    <property type="component" value="Unassembled WGS sequence"/>
</dbReference>
<comment type="subcellular location">
    <subcellularLocation>
        <location evidence="2">Cell membrane</location>
        <topology evidence="2">Multi-pass membrane protein</topology>
    </subcellularLocation>
</comment>
<evidence type="ECO:0000313" key="15">
    <source>
        <dbReference type="EMBL" id="MBD8037051.1"/>
    </source>
</evidence>
<dbReference type="SMART" id="SM00388">
    <property type="entry name" value="HisKA"/>
    <property type="match status" value="1"/>
</dbReference>
<evidence type="ECO:0000256" key="5">
    <source>
        <dbReference type="ARBA" id="ARBA00022679"/>
    </source>
</evidence>
<evidence type="ECO:0000256" key="7">
    <source>
        <dbReference type="ARBA" id="ARBA00022741"/>
    </source>
</evidence>
<dbReference type="Pfam" id="PF02518">
    <property type="entry name" value="HATPase_c"/>
    <property type="match status" value="1"/>
</dbReference>
<protein>
    <recommendedName>
        <fullName evidence="3">histidine kinase</fullName>
        <ecNumber evidence="3">2.7.13.3</ecNumber>
    </recommendedName>
</protein>
<dbReference type="InterPro" id="IPR036097">
    <property type="entry name" value="HisK_dim/P_sf"/>
</dbReference>
<dbReference type="InterPro" id="IPR003594">
    <property type="entry name" value="HATPase_dom"/>
</dbReference>
<dbReference type="InterPro" id="IPR036890">
    <property type="entry name" value="HATPase_C_sf"/>
</dbReference>
<gene>
    <name evidence="15" type="ORF">H9635_09865</name>
</gene>
<reference evidence="15 16" key="1">
    <citation type="submission" date="2020-08" db="EMBL/GenBank/DDBJ databases">
        <title>A Genomic Blueprint of the Chicken Gut Microbiome.</title>
        <authorList>
            <person name="Gilroy R."/>
            <person name="Ravi A."/>
            <person name="Getino M."/>
            <person name="Pursley I."/>
            <person name="Horton D.L."/>
            <person name="Alikhan N.-F."/>
            <person name="Baker D."/>
            <person name="Gharbi K."/>
            <person name="Hall N."/>
            <person name="Watson M."/>
            <person name="Adriaenssens E.M."/>
            <person name="Foster-Nyarko E."/>
            <person name="Jarju S."/>
            <person name="Secka A."/>
            <person name="Antonio M."/>
            <person name="Oren A."/>
            <person name="Chaudhuri R."/>
            <person name="La Ragione R.M."/>
            <person name="Hildebrand F."/>
            <person name="Pallen M.J."/>
        </authorList>
    </citation>
    <scope>NUCLEOTIDE SEQUENCE [LARGE SCALE GENOMIC DNA]</scope>
    <source>
        <strain evidence="15 16">A46</strain>
    </source>
</reference>
<evidence type="ECO:0000256" key="2">
    <source>
        <dbReference type="ARBA" id="ARBA00004651"/>
    </source>
</evidence>
<keyword evidence="12 13" id="KW-0472">Membrane</keyword>
<feature type="domain" description="Histidine kinase" evidence="14">
    <location>
        <begin position="125"/>
        <end position="322"/>
    </location>
</feature>
<keyword evidence="7" id="KW-0547">Nucleotide-binding</keyword>
<keyword evidence="4" id="KW-1003">Cell membrane</keyword>
<sequence length="324" mass="37593">MIRGFLQSKLISVGFLWIGYLLFLLIFMLIDVPFGTIAMISLAFIFIQLSWLITSFFYEKKRYEEMKQQMEKLEEICLLGEVLRKPKSLVEHKYYEAMMAVSQDAISRVEQSQRSAKEYKEYVEQWIHEIKTPLTAMSLILANEQDVWKLRRELKRADNLTDNILHYARLDSIEKDKQLKEHSLNAILNDVVKNQMDLLIASKMKVEIDGDANIYTDNKALQFIVNQLLTNSAKYCPGAKITMRVKGKELIYEDDGIGILSHELERITQRGYTGSNGRKLGTSTGMGLYIVAQLCKELHIELNIKSEHNSYTRFQLIFPNLTEM</sequence>
<keyword evidence="10 13" id="KW-1133">Transmembrane helix</keyword>
<dbReference type="SMART" id="SM00387">
    <property type="entry name" value="HATPase_c"/>
    <property type="match status" value="1"/>
</dbReference>
<dbReference type="Gene3D" id="3.30.565.10">
    <property type="entry name" value="Histidine kinase-like ATPase, C-terminal domain"/>
    <property type="match status" value="1"/>
</dbReference>
<evidence type="ECO:0000256" key="11">
    <source>
        <dbReference type="ARBA" id="ARBA00023012"/>
    </source>
</evidence>
<evidence type="ECO:0000256" key="13">
    <source>
        <dbReference type="SAM" id="Phobius"/>
    </source>
</evidence>
<evidence type="ECO:0000256" key="8">
    <source>
        <dbReference type="ARBA" id="ARBA00022777"/>
    </source>
</evidence>
<evidence type="ECO:0000313" key="16">
    <source>
        <dbReference type="Proteomes" id="UP000619101"/>
    </source>
</evidence>